<dbReference type="PANTHER" id="PTHR13947">
    <property type="entry name" value="GNAT FAMILY N-ACETYLTRANSFERASE"/>
    <property type="match status" value="1"/>
</dbReference>
<dbReference type="Pfam" id="PF13673">
    <property type="entry name" value="Acetyltransf_10"/>
    <property type="match status" value="1"/>
</dbReference>
<dbReference type="STRING" id="634771.SAMN04488128_107121"/>
<feature type="domain" description="HTH marR-type" evidence="2">
    <location>
        <begin position="18"/>
        <end position="156"/>
    </location>
</feature>
<dbReference type="EMBL" id="FUWZ01000007">
    <property type="protein sequence ID" value="SKA45853.1"/>
    <property type="molecule type" value="Genomic_DNA"/>
</dbReference>
<dbReference type="Proteomes" id="UP000190367">
    <property type="component" value="Unassembled WGS sequence"/>
</dbReference>
<evidence type="ECO:0000313" key="4">
    <source>
        <dbReference type="EMBL" id="SKA45853.1"/>
    </source>
</evidence>
<evidence type="ECO:0000259" key="3">
    <source>
        <dbReference type="PROSITE" id="PS51186"/>
    </source>
</evidence>
<dbReference type="InterPro" id="IPR036388">
    <property type="entry name" value="WH-like_DNA-bd_sf"/>
</dbReference>
<dbReference type="PANTHER" id="PTHR13947:SF37">
    <property type="entry name" value="LD18367P"/>
    <property type="match status" value="1"/>
</dbReference>
<dbReference type="SUPFAM" id="SSF46785">
    <property type="entry name" value="Winged helix' DNA-binding domain"/>
    <property type="match status" value="1"/>
</dbReference>
<dbReference type="Pfam" id="PF12802">
    <property type="entry name" value="MarR_2"/>
    <property type="match status" value="1"/>
</dbReference>
<keyword evidence="1" id="KW-0808">Transferase</keyword>
<dbReference type="InterPro" id="IPR036390">
    <property type="entry name" value="WH_DNA-bd_sf"/>
</dbReference>
<dbReference type="PROSITE" id="PS50995">
    <property type="entry name" value="HTH_MARR_2"/>
    <property type="match status" value="1"/>
</dbReference>
<gene>
    <name evidence="4" type="ORF">SAMN04488128_107121</name>
</gene>
<accession>A0A1T4TZK0</accession>
<dbReference type="SMART" id="SM00347">
    <property type="entry name" value="HTH_MARR"/>
    <property type="match status" value="1"/>
</dbReference>
<dbReference type="SUPFAM" id="SSF55729">
    <property type="entry name" value="Acyl-CoA N-acyltransferases (Nat)"/>
    <property type="match status" value="1"/>
</dbReference>
<dbReference type="InterPro" id="IPR016181">
    <property type="entry name" value="Acyl_CoA_acyltransferase"/>
</dbReference>
<dbReference type="CDD" id="cd04301">
    <property type="entry name" value="NAT_SF"/>
    <property type="match status" value="1"/>
</dbReference>
<proteinExistence type="predicted"/>
<evidence type="ECO:0000259" key="2">
    <source>
        <dbReference type="PROSITE" id="PS50995"/>
    </source>
</evidence>
<keyword evidence="5" id="KW-1185">Reference proteome</keyword>
<name>A0A1T4TZK0_9BACT</name>
<dbReference type="Gene3D" id="3.40.630.30">
    <property type="match status" value="1"/>
</dbReference>
<dbReference type="GO" id="GO:0003700">
    <property type="term" value="F:DNA-binding transcription factor activity"/>
    <property type="evidence" value="ECO:0007669"/>
    <property type="project" value="InterPro"/>
</dbReference>
<dbReference type="InterPro" id="IPR000182">
    <property type="entry name" value="GNAT_dom"/>
</dbReference>
<protein>
    <submittedName>
        <fullName evidence="4">DNA-binding transcriptional regulator, MarR family</fullName>
    </submittedName>
</protein>
<dbReference type="AlphaFoldDB" id="A0A1T4TZK0"/>
<dbReference type="GO" id="GO:0008080">
    <property type="term" value="F:N-acetyltransferase activity"/>
    <property type="evidence" value="ECO:0007669"/>
    <property type="project" value="InterPro"/>
</dbReference>
<reference evidence="5" key="1">
    <citation type="submission" date="2017-02" db="EMBL/GenBank/DDBJ databases">
        <authorList>
            <person name="Varghese N."/>
            <person name="Submissions S."/>
        </authorList>
    </citation>
    <scope>NUCLEOTIDE SEQUENCE [LARGE SCALE GENOMIC DNA]</scope>
    <source>
        <strain evidence="5">DSM 22224</strain>
    </source>
</reference>
<sequence>MSSIFVFLTEIQIYMSSNDALIADVRHFNRFYTGVVGLLDQHILESKFSLSEVRVLYEIGDQEKCTAGQLINVMKIDGGYLSRILKKFETAGLITRHQSPADGRTFLLQLTAKGRKLMTGLNERSSDHIRQLLEPLEEPQRLRVTGAMKTIETVLSGTAPAATSDIHFRYDLQPGDIGYLIYLHGELYAKECGYNFEFESYVCKTFLDFLSTYNANKDRVFLAIADNKIVGAVAILGSSRYLAQLRWFIVHPDYRGRGVGKRLFADAIAFCREKNYQNVYLMTTSLQSTAIDIYKKAGFRKTGEKFLQLWGQQQYEQRYDMDLTQ</sequence>
<dbReference type="PROSITE" id="PS51186">
    <property type="entry name" value="GNAT"/>
    <property type="match status" value="1"/>
</dbReference>
<evidence type="ECO:0000313" key="5">
    <source>
        <dbReference type="Proteomes" id="UP000190367"/>
    </source>
</evidence>
<dbReference type="InterPro" id="IPR000835">
    <property type="entry name" value="HTH_MarR-typ"/>
</dbReference>
<evidence type="ECO:0000256" key="1">
    <source>
        <dbReference type="ARBA" id="ARBA00022679"/>
    </source>
</evidence>
<keyword evidence="4" id="KW-0238">DNA-binding</keyword>
<dbReference type="GO" id="GO:0003677">
    <property type="term" value="F:DNA binding"/>
    <property type="evidence" value="ECO:0007669"/>
    <property type="project" value="UniProtKB-KW"/>
</dbReference>
<dbReference type="Gene3D" id="1.10.10.10">
    <property type="entry name" value="Winged helix-like DNA-binding domain superfamily/Winged helix DNA-binding domain"/>
    <property type="match status" value="1"/>
</dbReference>
<feature type="domain" description="N-acetyltransferase" evidence="3">
    <location>
        <begin position="166"/>
        <end position="325"/>
    </location>
</feature>
<organism evidence="4 5">
    <name type="scientific">Chitinophaga eiseniae</name>
    <dbReference type="NCBI Taxonomy" id="634771"/>
    <lineage>
        <taxon>Bacteria</taxon>
        <taxon>Pseudomonadati</taxon>
        <taxon>Bacteroidota</taxon>
        <taxon>Chitinophagia</taxon>
        <taxon>Chitinophagales</taxon>
        <taxon>Chitinophagaceae</taxon>
        <taxon>Chitinophaga</taxon>
    </lineage>
</organism>
<dbReference type="InterPro" id="IPR050769">
    <property type="entry name" value="NAT_camello-type"/>
</dbReference>